<comment type="caution">
    <text evidence="3">The sequence shown here is derived from an EMBL/GenBank/DDBJ whole genome shotgun (WGS) entry which is preliminary data.</text>
</comment>
<dbReference type="EMBL" id="RCUX01000004">
    <property type="protein sequence ID" value="RLP76523.1"/>
    <property type="molecule type" value="Genomic_DNA"/>
</dbReference>
<dbReference type="PANTHER" id="PTHR11820">
    <property type="entry name" value="ACYLPYRUVASE"/>
    <property type="match status" value="1"/>
</dbReference>
<dbReference type="OrthoDB" id="9805307at2"/>
<gene>
    <name evidence="3" type="ORF">D9V32_06640</name>
</gene>
<dbReference type="Proteomes" id="UP000272503">
    <property type="component" value="Unassembled WGS sequence"/>
</dbReference>
<keyword evidence="4" id="KW-1185">Reference proteome</keyword>
<sequence length="246" mass="26037">MRRARLRVDGSIVPVREIDGAWHEVADEWALSPALTGRSWPLEGAHLASPSDPRIILGMAHNGSAADRAIPRQAFMKSARTAIGSGEPIRIVPGHGNVVAEAELAVVIGVHCRNVSAAEAATVIAGYTIGNDVTATDQIGLDEKMIQSKSGDGFTPLGPWLVTDLDPDAVPLELFVNGELRCQSDTDRLAWNIAEQIEYLSEYVTLGPGDVILTGSPDTASPIRPGETVRAALDGIGILENPVLAL</sequence>
<dbReference type="PANTHER" id="PTHR11820:SF7">
    <property type="entry name" value="ACYLPYRUVASE FAHD1, MITOCHONDRIAL"/>
    <property type="match status" value="1"/>
</dbReference>
<proteinExistence type="predicted"/>
<organism evidence="3 4">
    <name type="scientific">Mycetocola tolaasinivorans</name>
    <dbReference type="NCBI Taxonomy" id="76635"/>
    <lineage>
        <taxon>Bacteria</taxon>
        <taxon>Bacillati</taxon>
        <taxon>Actinomycetota</taxon>
        <taxon>Actinomycetes</taxon>
        <taxon>Micrococcales</taxon>
        <taxon>Microbacteriaceae</taxon>
        <taxon>Mycetocola</taxon>
    </lineage>
</organism>
<evidence type="ECO:0000256" key="1">
    <source>
        <dbReference type="ARBA" id="ARBA00022723"/>
    </source>
</evidence>
<evidence type="ECO:0000259" key="2">
    <source>
        <dbReference type="Pfam" id="PF01557"/>
    </source>
</evidence>
<protein>
    <submittedName>
        <fullName evidence="3">Fumarylacetoacetate hydrolase family protein</fullName>
    </submittedName>
</protein>
<dbReference type="SUPFAM" id="SSF56529">
    <property type="entry name" value="FAH"/>
    <property type="match status" value="1"/>
</dbReference>
<dbReference type="Pfam" id="PF01557">
    <property type="entry name" value="FAA_hydrolase"/>
    <property type="match status" value="1"/>
</dbReference>
<name>A0A3L7A861_9MICO</name>
<evidence type="ECO:0000313" key="3">
    <source>
        <dbReference type="EMBL" id="RLP76523.1"/>
    </source>
</evidence>
<dbReference type="GO" id="GO:0018773">
    <property type="term" value="F:acetylpyruvate hydrolase activity"/>
    <property type="evidence" value="ECO:0007669"/>
    <property type="project" value="TreeGrafter"/>
</dbReference>
<dbReference type="Gene3D" id="3.90.850.10">
    <property type="entry name" value="Fumarylacetoacetase-like, C-terminal domain"/>
    <property type="match status" value="1"/>
</dbReference>
<keyword evidence="1" id="KW-0479">Metal-binding</keyword>
<reference evidence="3 4" key="1">
    <citation type="submission" date="2018-10" db="EMBL/GenBank/DDBJ databases">
        <authorList>
            <person name="Li J."/>
        </authorList>
    </citation>
    <scope>NUCLEOTIDE SEQUENCE [LARGE SCALE GENOMIC DNA]</scope>
    <source>
        <strain evidence="3 4">IF 016277</strain>
    </source>
</reference>
<feature type="domain" description="Fumarylacetoacetase-like C-terminal" evidence="2">
    <location>
        <begin position="65"/>
        <end position="243"/>
    </location>
</feature>
<dbReference type="GO" id="GO:0046872">
    <property type="term" value="F:metal ion binding"/>
    <property type="evidence" value="ECO:0007669"/>
    <property type="project" value="UniProtKB-KW"/>
</dbReference>
<accession>A0A3L7A861</accession>
<keyword evidence="3" id="KW-0378">Hydrolase</keyword>
<dbReference type="RefSeq" id="WP_121648102.1">
    <property type="nucleotide sequence ID" value="NZ_RCUX01000004.1"/>
</dbReference>
<dbReference type="AlphaFoldDB" id="A0A3L7A861"/>
<evidence type="ECO:0000313" key="4">
    <source>
        <dbReference type="Proteomes" id="UP000272503"/>
    </source>
</evidence>
<dbReference type="InterPro" id="IPR011234">
    <property type="entry name" value="Fumarylacetoacetase-like_C"/>
</dbReference>
<dbReference type="InterPro" id="IPR036663">
    <property type="entry name" value="Fumarylacetoacetase_C_sf"/>
</dbReference>